<dbReference type="AlphaFoldDB" id="A0A0L0SPA8"/>
<evidence type="ECO:0000313" key="1">
    <source>
        <dbReference type="EMBL" id="KNE64322.1"/>
    </source>
</evidence>
<reference evidence="1 2" key="1">
    <citation type="submission" date="2009-11" db="EMBL/GenBank/DDBJ databases">
        <title>Annotation of Allomyces macrogynus ATCC 38327.</title>
        <authorList>
            <consortium name="The Broad Institute Genome Sequencing Platform"/>
            <person name="Russ C."/>
            <person name="Cuomo C."/>
            <person name="Burger G."/>
            <person name="Gray M.W."/>
            <person name="Holland P.W.H."/>
            <person name="King N."/>
            <person name="Lang F.B.F."/>
            <person name="Roger A.J."/>
            <person name="Ruiz-Trillo I."/>
            <person name="Young S.K."/>
            <person name="Zeng Q."/>
            <person name="Gargeya S."/>
            <person name="Fitzgerald M."/>
            <person name="Haas B."/>
            <person name="Abouelleil A."/>
            <person name="Alvarado L."/>
            <person name="Arachchi H.M."/>
            <person name="Berlin A."/>
            <person name="Chapman S.B."/>
            <person name="Gearin G."/>
            <person name="Goldberg J."/>
            <person name="Griggs A."/>
            <person name="Gujja S."/>
            <person name="Hansen M."/>
            <person name="Heiman D."/>
            <person name="Howarth C."/>
            <person name="Larimer J."/>
            <person name="Lui A."/>
            <person name="MacDonald P.J.P."/>
            <person name="McCowen C."/>
            <person name="Montmayeur A."/>
            <person name="Murphy C."/>
            <person name="Neiman D."/>
            <person name="Pearson M."/>
            <person name="Priest M."/>
            <person name="Roberts A."/>
            <person name="Saif S."/>
            <person name="Shea T."/>
            <person name="Sisk P."/>
            <person name="Stolte C."/>
            <person name="Sykes S."/>
            <person name="Wortman J."/>
            <person name="Nusbaum C."/>
            <person name="Birren B."/>
        </authorList>
    </citation>
    <scope>NUCLEOTIDE SEQUENCE [LARGE SCALE GENOMIC DNA]</scope>
    <source>
        <strain evidence="1 2">ATCC 38327</strain>
    </source>
</reference>
<dbReference type="OrthoDB" id="198652at2759"/>
<gene>
    <name evidence="1" type="ORF">AMAG_09349</name>
</gene>
<reference evidence="2" key="2">
    <citation type="submission" date="2009-11" db="EMBL/GenBank/DDBJ databases">
        <title>The Genome Sequence of Allomyces macrogynus strain ATCC 38327.</title>
        <authorList>
            <consortium name="The Broad Institute Genome Sequencing Platform"/>
            <person name="Russ C."/>
            <person name="Cuomo C."/>
            <person name="Shea T."/>
            <person name="Young S.K."/>
            <person name="Zeng Q."/>
            <person name="Koehrsen M."/>
            <person name="Haas B."/>
            <person name="Borodovsky M."/>
            <person name="Guigo R."/>
            <person name="Alvarado L."/>
            <person name="Berlin A."/>
            <person name="Borenstein D."/>
            <person name="Chen Z."/>
            <person name="Engels R."/>
            <person name="Freedman E."/>
            <person name="Gellesch M."/>
            <person name="Goldberg J."/>
            <person name="Griggs A."/>
            <person name="Gujja S."/>
            <person name="Heiman D."/>
            <person name="Hepburn T."/>
            <person name="Howarth C."/>
            <person name="Jen D."/>
            <person name="Larson L."/>
            <person name="Lewis B."/>
            <person name="Mehta T."/>
            <person name="Park D."/>
            <person name="Pearson M."/>
            <person name="Roberts A."/>
            <person name="Saif S."/>
            <person name="Shenoy N."/>
            <person name="Sisk P."/>
            <person name="Stolte C."/>
            <person name="Sykes S."/>
            <person name="Walk T."/>
            <person name="White J."/>
            <person name="Yandava C."/>
            <person name="Burger G."/>
            <person name="Gray M.W."/>
            <person name="Holland P.W.H."/>
            <person name="King N."/>
            <person name="Lang F.B.F."/>
            <person name="Roger A.J."/>
            <person name="Ruiz-Trillo I."/>
            <person name="Lander E."/>
            <person name="Nusbaum C."/>
        </authorList>
    </citation>
    <scope>NUCLEOTIDE SEQUENCE [LARGE SCALE GENOMIC DNA]</scope>
    <source>
        <strain evidence="2">ATCC 38327</strain>
    </source>
</reference>
<dbReference type="InterPro" id="IPR027706">
    <property type="entry name" value="PGP_Pase"/>
</dbReference>
<organism evidence="1 2">
    <name type="scientific">Allomyces macrogynus (strain ATCC 38327)</name>
    <name type="common">Allomyces javanicus var. macrogynus</name>
    <dbReference type="NCBI Taxonomy" id="578462"/>
    <lineage>
        <taxon>Eukaryota</taxon>
        <taxon>Fungi</taxon>
        <taxon>Fungi incertae sedis</taxon>
        <taxon>Blastocladiomycota</taxon>
        <taxon>Blastocladiomycetes</taxon>
        <taxon>Blastocladiales</taxon>
        <taxon>Blastocladiaceae</taxon>
        <taxon>Allomyces</taxon>
    </lineage>
</organism>
<dbReference type="InterPro" id="IPR010021">
    <property type="entry name" value="PGPP1/Gep4"/>
</dbReference>
<dbReference type="Proteomes" id="UP000054350">
    <property type="component" value="Unassembled WGS sequence"/>
</dbReference>
<dbReference type="GO" id="GO:0032049">
    <property type="term" value="P:cardiolipin biosynthetic process"/>
    <property type="evidence" value="ECO:0007669"/>
    <property type="project" value="TreeGrafter"/>
</dbReference>
<protein>
    <submittedName>
        <fullName evidence="1">HAD phosphatase, family IIIA</fullName>
    </submittedName>
</protein>
<name>A0A0L0SPA8_ALLM3</name>
<dbReference type="GO" id="GO:0008962">
    <property type="term" value="F:phosphatidylglycerophosphatase activity"/>
    <property type="evidence" value="ECO:0007669"/>
    <property type="project" value="InterPro"/>
</dbReference>
<dbReference type="eggNOG" id="KOG2961">
    <property type="taxonomic scope" value="Eukaryota"/>
</dbReference>
<proteinExistence type="predicted"/>
<dbReference type="SUPFAM" id="SSF56784">
    <property type="entry name" value="HAD-like"/>
    <property type="match status" value="1"/>
</dbReference>
<dbReference type="Pfam" id="PF09419">
    <property type="entry name" value="PGP_phosphatase"/>
    <property type="match status" value="1"/>
</dbReference>
<keyword evidence="2" id="KW-1185">Reference proteome</keyword>
<dbReference type="PANTHER" id="PTHR19288">
    <property type="entry name" value="4-NITROPHENYLPHOSPHATASE-RELATED"/>
    <property type="match status" value="1"/>
</dbReference>
<dbReference type="InterPro" id="IPR036412">
    <property type="entry name" value="HAD-like_sf"/>
</dbReference>
<dbReference type="OMA" id="MLMANMM"/>
<sequence length="207" mass="22789">MVLSLQSVTMVQSLNTAGITTFFRVLISPRLARPAISVPDVAAINYAQLKNAGHAAIVFDKDNCLTAPYETSIHPPFQKSFDECLRVFGRDKVAVYSNSAGTPDDPDCQMATKIEQSLGVPVLRHQQKKPAGGESIPKHFAVPPNQVVFVGDRVLTDVVFANRNGFTSIHTYRIVTEKGDNPMALWIRRMENWWLYGNGKPGASTDS</sequence>
<dbReference type="GO" id="GO:0005739">
    <property type="term" value="C:mitochondrion"/>
    <property type="evidence" value="ECO:0007669"/>
    <property type="project" value="TreeGrafter"/>
</dbReference>
<dbReference type="PANTHER" id="PTHR19288:SF25">
    <property type="entry name" value="PHOSPHATIDYLGLYCEROPHOSPHATASE GEP4, MITOCHONDRIAL"/>
    <property type="match status" value="1"/>
</dbReference>
<dbReference type="STRING" id="578462.A0A0L0SPA8"/>
<dbReference type="VEuPathDB" id="FungiDB:AMAG_09349"/>
<accession>A0A0L0SPA8</accession>
<dbReference type="InterPro" id="IPR023214">
    <property type="entry name" value="HAD_sf"/>
</dbReference>
<evidence type="ECO:0000313" key="2">
    <source>
        <dbReference type="Proteomes" id="UP000054350"/>
    </source>
</evidence>
<dbReference type="NCBIfam" id="TIGR01668">
    <property type="entry name" value="YqeG_hyp_ppase"/>
    <property type="match status" value="1"/>
</dbReference>
<dbReference type="EMBL" id="GG745344">
    <property type="protein sequence ID" value="KNE64322.1"/>
    <property type="molecule type" value="Genomic_DNA"/>
</dbReference>
<dbReference type="Gene3D" id="3.40.50.1000">
    <property type="entry name" value="HAD superfamily/HAD-like"/>
    <property type="match status" value="1"/>
</dbReference>